<evidence type="ECO:0000259" key="2">
    <source>
        <dbReference type="PROSITE" id="PS50933"/>
    </source>
</evidence>
<dbReference type="InterPro" id="IPR010895">
    <property type="entry name" value="CHRD"/>
</dbReference>
<dbReference type="RefSeq" id="WP_282217575.1">
    <property type="nucleotide sequence ID" value="NZ_CP118246.1"/>
</dbReference>
<accession>A0ABY7YIN0</accession>
<organism evidence="3 4">
    <name type="scientific">Devosia algicola</name>
    <dbReference type="NCBI Taxonomy" id="3026418"/>
    <lineage>
        <taxon>Bacteria</taxon>
        <taxon>Pseudomonadati</taxon>
        <taxon>Pseudomonadota</taxon>
        <taxon>Alphaproteobacteria</taxon>
        <taxon>Hyphomicrobiales</taxon>
        <taxon>Devosiaceae</taxon>
        <taxon>Devosia</taxon>
    </lineage>
</organism>
<dbReference type="SMART" id="SM00754">
    <property type="entry name" value="CHRD"/>
    <property type="match status" value="1"/>
</dbReference>
<dbReference type="Proteomes" id="UP001220530">
    <property type="component" value="Chromosome"/>
</dbReference>
<evidence type="ECO:0000313" key="3">
    <source>
        <dbReference type="EMBL" id="WDR01163.1"/>
    </source>
</evidence>
<feature type="chain" id="PRO_5047352030" evidence="1">
    <location>
        <begin position="26"/>
        <end position="147"/>
    </location>
</feature>
<gene>
    <name evidence="3" type="ORF">PSQ19_09715</name>
</gene>
<evidence type="ECO:0000313" key="4">
    <source>
        <dbReference type="Proteomes" id="UP001220530"/>
    </source>
</evidence>
<keyword evidence="4" id="KW-1185">Reference proteome</keyword>
<proteinExistence type="predicted"/>
<dbReference type="Pfam" id="PF07452">
    <property type="entry name" value="CHRD"/>
    <property type="match status" value="1"/>
</dbReference>
<name>A0ABY7YIN0_9HYPH</name>
<reference evidence="3 4" key="1">
    <citation type="submission" date="2023-02" db="EMBL/GenBank/DDBJ databases">
        <title>Devosia algicola sp. nov., isolated from the phycosphere of marine algae.</title>
        <authorList>
            <person name="Kim J.M."/>
            <person name="Lee J.K."/>
            <person name="Choi B.J."/>
            <person name="Bayburt H."/>
            <person name="Jeon C.O."/>
        </authorList>
    </citation>
    <scope>NUCLEOTIDE SEQUENCE [LARGE SCALE GENOMIC DNA]</scope>
    <source>
        <strain evidence="3 4">G20-9</strain>
    </source>
</reference>
<protein>
    <submittedName>
        <fullName evidence="3">CHRD domain-containing protein</fullName>
    </submittedName>
</protein>
<evidence type="ECO:0000256" key="1">
    <source>
        <dbReference type="SAM" id="SignalP"/>
    </source>
</evidence>
<feature type="signal peptide" evidence="1">
    <location>
        <begin position="1"/>
        <end position="25"/>
    </location>
</feature>
<keyword evidence="1" id="KW-0732">Signal</keyword>
<sequence length="147" mass="15235">MTIKSATIATVAAASLMFAAVPAFAEVVNMTADLSGQAEVPPNNSSATGKLEATFDTDSMKFAWTISYEGLTGDATAAHFHGPAAEGENADPVIPIDGDLASPIKGEATLTEDQASQLQDGMWYVNIHTDANKGGELRGQVMAESAM</sequence>
<dbReference type="EMBL" id="CP118246">
    <property type="protein sequence ID" value="WDR01163.1"/>
    <property type="molecule type" value="Genomic_DNA"/>
</dbReference>
<dbReference type="PROSITE" id="PS50933">
    <property type="entry name" value="CHRD"/>
    <property type="match status" value="1"/>
</dbReference>
<feature type="domain" description="CHRD" evidence="2">
    <location>
        <begin position="26"/>
        <end position="146"/>
    </location>
</feature>